<accession>A0A9D2SIH5</accession>
<name>A0A9D2SIH5_9FIRM</name>
<dbReference type="PANTHER" id="PTHR13812:SF19">
    <property type="entry name" value="KETIMINE REDUCTASE MU-CRYSTALLIN"/>
    <property type="match status" value="1"/>
</dbReference>
<proteinExistence type="predicted"/>
<evidence type="ECO:0000313" key="1">
    <source>
        <dbReference type="EMBL" id="HJC06637.1"/>
    </source>
</evidence>
<dbReference type="EMBL" id="DWWT01000055">
    <property type="protein sequence ID" value="HJC06637.1"/>
    <property type="molecule type" value="Genomic_DNA"/>
</dbReference>
<gene>
    <name evidence="1" type="ORF">H9704_10885</name>
</gene>
<dbReference type="PIRSF" id="PIRSF001439">
    <property type="entry name" value="CryM"/>
    <property type="match status" value="1"/>
</dbReference>
<organism evidence="1 2">
    <name type="scientific">Candidatus Enterocloster excrementipullorum</name>
    <dbReference type="NCBI Taxonomy" id="2838559"/>
    <lineage>
        <taxon>Bacteria</taxon>
        <taxon>Bacillati</taxon>
        <taxon>Bacillota</taxon>
        <taxon>Clostridia</taxon>
        <taxon>Lachnospirales</taxon>
        <taxon>Lachnospiraceae</taxon>
        <taxon>Enterocloster</taxon>
    </lineage>
</organism>
<dbReference type="InterPro" id="IPR036291">
    <property type="entry name" value="NAD(P)-bd_dom_sf"/>
</dbReference>
<dbReference type="Gene3D" id="3.30.1780.10">
    <property type="entry name" value="ornithine cyclodeaminase, domain 1"/>
    <property type="match status" value="1"/>
</dbReference>
<dbReference type="SUPFAM" id="SSF51735">
    <property type="entry name" value="NAD(P)-binding Rossmann-fold domains"/>
    <property type="match status" value="1"/>
</dbReference>
<dbReference type="Proteomes" id="UP000823910">
    <property type="component" value="Unassembled WGS sequence"/>
</dbReference>
<dbReference type="Pfam" id="PF02423">
    <property type="entry name" value="OCD_Mu_crystall"/>
    <property type="match status" value="1"/>
</dbReference>
<dbReference type="AlphaFoldDB" id="A0A9D2SIH5"/>
<sequence length="338" mass="36400">MGEVLWLSGADVEKTGVCRLEETVKIVEEAFGLFDRGEAFLVPETALHLTSDGQDQACYALPAYVGGELPVCGVKWTAHGPAAGPEESRIHAAVMLNEAEGGKPLAILNGTEIGAARTGAVTALALRHLAPKQVKKVALCGAGGQAERQLQAVLLALPQAEEIAIWSRGNERNKRLAQRFQADVRPLPSGVRPLLRPVERLEEAVDGADVIIAATSAAAPYLTPECVRSASLYCHIGFHEISREAVDAFSYIVADTWEEAKHVSGQSLFRYYREGSLDEARVTGTLGAVISGRLSVPRGTPDKKVFFDSFGLPVFDVSVAREAYRRGRAADLGMRLPW</sequence>
<reference evidence="1" key="2">
    <citation type="submission" date="2021-04" db="EMBL/GenBank/DDBJ databases">
        <authorList>
            <person name="Gilroy R."/>
        </authorList>
    </citation>
    <scope>NUCLEOTIDE SEQUENCE</scope>
    <source>
        <strain evidence="1">CHK180-15479</strain>
    </source>
</reference>
<dbReference type="Gene3D" id="3.40.50.720">
    <property type="entry name" value="NAD(P)-binding Rossmann-like Domain"/>
    <property type="match status" value="1"/>
</dbReference>
<dbReference type="GO" id="GO:0005737">
    <property type="term" value="C:cytoplasm"/>
    <property type="evidence" value="ECO:0007669"/>
    <property type="project" value="TreeGrafter"/>
</dbReference>
<reference evidence="1" key="1">
    <citation type="journal article" date="2021" name="PeerJ">
        <title>Extensive microbial diversity within the chicken gut microbiome revealed by metagenomics and culture.</title>
        <authorList>
            <person name="Gilroy R."/>
            <person name="Ravi A."/>
            <person name="Getino M."/>
            <person name="Pursley I."/>
            <person name="Horton D.L."/>
            <person name="Alikhan N.F."/>
            <person name="Baker D."/>
            <person name="Gharbi K."/>
            <person name="Hall N."/>
            <person name="Watson M."/>
            <person name="Adriaenssens E.M."/>
            <person name="Foster-Nyarko E."/>
            <person name="Jarju S."/>
            <person name="Secka A."/>
            <person name="Antonio M."/>
            <person name="Oren A."/>
            <person name="Chaudhuri R.R."/>
            <person name="La Ragione R."/>
            <person name="Hildebrand F."/>
            <person name="Pallen M.J."/>
        </authorList>
    </citation>
    <scope>NUCLEOTIDE SEQUENCE</scope>
    <source>
        <strain evidence="1">CHK180-15479</strain>
    </source>
</reference>
<comment type="caution">
    <text evidence="1">The sequence shown here is derived from an EMBL/GenBank/DDBJ whole genome shotgun (WGS) entry which is preliminary data.</text>
</comment>
<dbReference type="InterPro" id="IPR023401">
    <property type="entry name" value="ODC_N"/>
</dbReference>
<evidence type="ECO:0000313" key="2">
    <source>
        <dbReference type="Proteomes" id="UP000823910"/>
    </source>
</evidence>
<protein>
    <submittedName>
        <fullName evidence="1">Ornithine cyclodeaminase family protein</fullName>
    </submittedName>
</protein>
<dbReference type="InterPro" id="IPR003462">
    <property type="entry name" value="ODC_Mu_crystall"/>
</dbReference>
<dbReference type="PANTHER" id="PTHR13812">
    <property type="entry name" value="KETIMINE REDUCTASE MU-CRYSTALLIN"/>
    <property type="match status" value="1"/>
</dbReference>